<evidence type="ECO:0000256" key="1">
    <source>
        <dbReference type="ARBA" id="ARBA00001971"/>
    </source>
</evidence>
<protein>
    <recommendedName>
        <fullName evidence="9">Cytochrome P450</fullName>
    </recommendedName>
</protein>
<dbReference type="EMBL" id="QEAP01000010">
    <property type="protein sequence ID" value="TPX78036.1"/>
    <property type="molecule type" value="Genomic_DNA"/>
</dbReference>
<dbReference type="Gene3D" id="1.10.630.10">
    <property type="entry name" value="Cytochrome P450"/>
    <property type="match status" value="1"/>
</dbReference>
<dbReference type="OrthoDB" id="1470350at2759"/>
<feature type="binding site" description="axial binding residue" evidence="5">
    <location>
        <position position="471"/>
    </location>
    <ligand>
        <name>heme</name>
        <dbReference type="ChEBI" id="CHEBI:30413"/>
    </ligand>
    <ligandPart>
        <name>Fe</name>
        <dbReference type="ChEBI" id="CHEBI:18248"/>
    </ligandPart>
</feature>
<organism evidence="7 8">
    <name type="scientific">Chytriomyces confervae</name>
    <dbReference type="NCBI Taxonomy" id="246404"/>
    <lineage>
        <taxon>Eukaryota</taxon>
        <taxon>Fungi</taxon>
        <taxon>Fungi incertae sedis</taxon>
        <taxon>Chytridiomycota</taxon>
        <taxon>Chytridiomycota incertae sedis</taxon>
        <taxon>Chytridiomycetes</taxon>
        <taxon>Chytridiales</taxon>
        <taxon>Chytriomycetaceae</taxon>
        <taxon>Chytriomyces</taxon>
    </lineage>
</organism>
<dbReference type="SUPFAM" id="SSF48264">
    <property type="entry name" value="Cytochrome P450"/>
    <property type="match status" value="1"/>
</dbReference>
<dbReference type="InterPro" id="IPR002403">
    <property type="entry name" value="Cyt_P450_E_grp-IV"/>
</dbReference>
<keyword evidence="4 5" id="KW-0408">Iron</keyword>
<evidence type="ECO:0000256" key="4">
    <source>
        <dbReference type="ARBA" id="ARBA00023004"/>
    </source>
</evidence>
<proteinExistence type="inferred from homology"/>
<evidence type="ECO:0000313" key="8">
    <source>
        <dbReference type="Proteomes" id="UP000320333"/>
    </source>
</evidence>
<dbReference type="Proteomes" id="UP000320333">
    <property type="component" value="Unassembled WGS sequence"/>
</dbReference>
<dbReference type="InterPro" id="IPR036396">
    <property type="entry name" value="Cyt_P450_sf"/>
</dbReference>
<comment type="cofactor">
    <cofactor evidence="1 5">
        <name>heme</name>
        <dbReference type="ChEBI" id="CHEBI:30413"/>
    </cofactor>
</comment>
<feature type="region of interest" description="Disordered" evidence="6">
    <location>
        <begin position="435"/>
        <end position="454"/>
    </location>
</feature>
<keyword evidence="5" id="KW-0349">Heme</keyword>
<dbReference type="CDD" id="cd11069">
    <property type="entry name" value="CYP_FUM15-like"/>
    <property type="match status" value="1"/>
</dbReference>
<comment type="caution">
    <text evidence="7">The sequence shown here is derived from an EMBL/GenBank/DDBJ whole genome shotgun (WGS) entry which is preliminary data.</text>
</comment>
<dbReference type="AlphaFoldDB" id="A0A507FS60"/>
<evidence type="ECO:0008006" key="9">
    <source>
        <dbReference type="Google" id="ProtNLM"/>
    </source>
</evidence>
<gene>
    <name evidence="7" type="ORF">CcCBS67573_g00699</name>
</gene>
<accession>A0A507FS60</accession>
<evidence type="ECO:0000256" key="3">
    <source>
        <dbReference type="ARBA" id="ARBA00022723"/>
    </source>
</evidence>
<evidence type="ECO:0000256" key="2">
    <source>
        <dbReference type="ARBA" id="ARBA00010617"/>
    </source>
</evidence>
<name>A0A507FS60_9FUNG</name>
<keyword evidence="3 5" id="KW-0479">Metal-binding</keyword>
<dbReference type="PANTHER" id="PTHR24305">
    <property type="entry name" value="CYTOCHROME P450"/>
    <property type="match status" value="1"/>
</dbReference>
<sequence length="525" mass="58675">MSDRTAAAAISAAVLGFLYGVYALLVHPVYVNRLSAIPGPKPKNFPFTILGNIPEIIKEEAAAPYLRWAKQFKSGVIRYHHLFNRPRVLVYSSTGLRHVFGTHASRYGKDSATFEQLNRVLGKGLLTVEDNLHKHHRAIINPVFRVKHINSLVPTFITSGVETRNAWNAKLSTAANNQLEVELSEEMSKPTLDVIGRAGFGYEFNAVSDGQSPLYEQYKFVLSRFNISEALINTLLPFLNWIVPSRKRARIQFNLAAAEIQRNCREILETRKAAVASGNDAANDLVSVLLKANHAENEKSRLTDEDVMAQAMTFLAAGHETTSVALTWTLDFLANNPKVQQTLLAELRTQMPLPDSEPSLEYITSTKTYLDAVCKESLRLVPPAPLTSRIALQDDEIDGFFIPKGTTVFISPAVNHRLEEFWGPDVLEFKPERWMSSNTDSNGEADHEGDSSTTGKPYGAYMPFLLGPRNCIGQRFAVLEMKALLAVFVRAFEFVKVEQGIVKKKLLLTWKPHPGLQMKIQKVKE</sequence>
<dbReference type="PRINTS" id="PR00385">
    <property type="entry name" value="P450"/>
</dbReference>
<dbReference type="GO" id="GO:0005506">
    <property type="term" value="F:iron ion binding"/>
    <property type="evidence" value="ECO:0007669"/>
    <property type="project" value="InterPro"/>
</dbReference>
<dbReference type="GO" id="GO:0016705">
    <property type="term" value="F:oxidoreductase activity, acting on paired donors, with incorporation or reduction of molecular oxygen"/>
    <property type="evidence" value="ECO:0007669"/>
    <property type="project" value="InterPro"/>
</dbReference>
<dbReference type="Pfam" id="PF00067">
    <property type="entry name" value="p450"/>
    <property type="match status" value="1"/>
</dbReference>
<dbReference type="GO" id="GO:0020037">
    <property type="term" value="F:heme binding"/>
    <property type="evidence" value="ECO:0007669"/>
    <property type="project" value="InterPro"/>
</dbReference>
<dbReference type="PRINTS" id="PR00465">
    <property type="entry name" value="EP450IV"/>
</dbReference>
<reference evidence="7 8" key="1">
    <citation type="journal article" date="2019" name="Sci. Rep.">
        <title>Comparative genomics of chytrid fungi reveal insights into the obligate biotrophic and pathogenic lifestyle of Synchytrium endobioticum.</title>
        <authorList>
            <person name="van de Vossenberg B.T.L.H."/>
            <person name="Warris S."/>
            <person name="Nguyen H.D.T."/>
            <person name="van Gent-Pelzer M.P.E."/>
            <person name="Joly D.L."/>
            <person name="van de Geest H.C."/>
            <person name="Bonants P.J.M."/>
            <person name="Smith D.S."/>
            <person name="Levesque C.A."/>
            <person name="van der Lee T.A.J."/>
        </authorList>
    </citation>
    <scope>NUCLEOTIDE SEQUENCE [LARGE SCALE GENOMIC DNA]</scope>
    <source>
        <strain evidence="7 8">CBS 675.73</strain>
    </source>
</reference>
<dbReference type="STRING" id="246404.A0A507FS60"/>
<dbReference type="InterPro" id="IPR050121">
    <property type="entry name" value="Cytochrome_P450_monoxygenase"/>
</dbReference>
<dbReference type="GO" id="GO:0004497">
    <property type="term" value="F:monooxygenase activity"/>
    <property type="evidence" value="ECO:0007669"/>
    <property type="project" value="InterPro"/>
</dbReference>
<comment type="similarity">
    <text evidence="2">Belongs to the cytochrome P450 family.</text>
</comment>
<dbReference type="InterPro" id="IPR001128">
    <property type="entry name" value="Cyt_P450"/>
</dbReference>
<evidence type="ECO:0000256" key="5">
    <source>
        <dbReference type="PIRSR" id="PIRSR602403-1"/>
    </source>
</evidence>
<dbReference type="PANTHER" id="PTHR24305:SF166">
    <property type="entry name" value="CYTOCHROME P450 12A4, MITOCHONDRIAL-RELATED"/>
    <property type="match status" value="1"/>
</dbReference>
<evidence type="ECO:0000256" key="6">
    <source>
        <dbReference type="SAM" id="MobiDB-lite"/>
    </source>
</evidence>
<keyword evidence="8" id="KW-1185">Reference proteome</keyword>
<evidence type="ECO:0000313" key="7">
    <source>
        <dbReference type="EMBL" id="TPX78036.1"/>
    </source>
</evidence>